<dbReference type="KEGG" id="acm:AciX9_4361"/>
<dbReference type="Proteomes" id="UP000000343">
    <property type="component" value="Plasmid pACIX903"/>
</dbReference>
<sequence length="49" mass="5634">MMCVQNESPDVSSHPSNELNRSLPLFERKRVTKNDQGKILPSDQFLYLA</sequence>
<gene>
    <name evidence="2" type="ordered locus">AciX9_4361</name>
</gene>
<feature type="region of interest" description="Disordered" evidence="1">
    <location>
        <begin position="1"/>
        <end position="21"/>
    </location>
</feature>
<reference evidence="3" key="1">
    <citation type="submission" date="2011-01" db="EMBL/GenBank/DDBJ databases">
        <title>Complete sequence of plasmid3 of Acidobacterium sp. MP5ACTX9.</title>
        <authorList>
            <consortium name="US DOE Joint Genome Institute"/>
            <person name="Lucas S."/>
            <person name="Copeland A."/>
            <person name="Lapidus A."/>
            <person name="Cheng J.-F."/>
            <person name="Goodwin L."/>
            <person name="Pitluck S."/>
            <person name="Teshima H."/>
            <person name="Detter J.C."/>
            <person name="Han C."/>
            <person name="Tapia R."/>
            <person name="Land M."/>
            <person name="Hauser L."/>
            <person name="Kyrpides N."/>
            <person name="Ivanova N."/>
            <person name="Ovchinnikova G."/>
            <person name="Pagani I."/>
            <person name="Rawat S.R."/>
            <person name="Mannisto M."/>
            <person name="Haggblom M.M."/>
            <person name="Woyke T."/>
        </authorList>
    </citation>
    <scope>NUCLEOTIDE SEQUENCE [LARGE SCALE GENOMIC DNA]</scope>
    <source>
        <strain evidence="3">MP5ACTX9</strain>
        <plasmid evidence="3">Plasmid pACIX903</plasmid>
    </source>
</reference>
<accession>E8X779</accession>
<keyword evidence="3" id="KW-1185">Reference proteome</keyword>
<feature type="compositionally biased region" description="Polar residues" evidence="1">
    <location>
        <begin position="1"/>
        <end position="20"/>
    </location>
</feature>
<protein>
    <submittedName>
        <fullName evidence="2">Uncharacterized protein</fullName>
    </submittedName>
</protein>
<dbReference type="EMBL" id="CP002483">
    <property type="protein sequence ID" value="ADW71313.1"/>
    <property type="molecule type" value="Genomic_DNA"/>
</dbReference>
<organism evidence="3">
    <name type="scientific">Granulicella tundricola (strain ATCC BAA-1859 / DSM 23138 / MP5ACTX9)</name>
    <dbReference type="NCBI Taxonomy" id="1198114"/>
    <lineage>
        <taxon>Bacteria</taxon>
        <taxon>Pseudomonadati</taxon>
        <taxon>Acidobacteriota</taxon>
        <taxon>Terriglobia</taxon>
        <taxon>Terriglobales</taxon>
        <taxon>Acidobacteriaceae</taxon>
        <taxon>Granulicella</taxon>
    </lineage>
</organism>
<keyword evidence="2" id="KW-0614">Plasmid</keyword>
<evidence type="ECO:0000313" key="3">
    <source>
        <dbReference type="Proteomes" id="UP000000343"/>
    </source>
</evidence>
<proteinExistence type="predicted"/>
<evidence type="ECO:0000256" key="1">
    <source>
        <dbReference type="SAM" id="MobiDB-lite"/>
    </source>
</evidence>
<geneLocation type="plasmid" evidence="2 3">
    <name>pACIX903</name>
</geneLocation>
<dbReference type="AlphaFoldDB" id="E8X779"/>
<name>E8X779_GRATM</name>
<dbReference type="HOGENOM" id="CLU_3136215_0_0_0"/>
<evidence type="ECO:0000313" key="2">
    <source>
        <dbReference type="EMBL" id="ADW71313.1"/>
    </source>
</evidence>